<dbReference type="InterPro" id="IPR021363">
    <property type="entry name" value="DUF2835"/>
</dbReference>
<dbReference type="Proteomes" id="UP000502608">
    <property type="component" value="Chromosome"/>
</dbReference>
<proteinExistence type="predicted"/>
<accession>A0A6G9QIV7</accession>
<sequence length="71" mass="8172">MEFIFSISISYDAFLAYYKGIADKVAITDIHGRNLYVNAKYFRPFLTINGIQGRFKLVLDSNGKYQSLNKL</sequence>
<evidence type="ECO:0000313" key="2">
    <source>
        <dbReference type="Proteomes" id="UP000502608"/>
    </source>
</evidence>
<organism evidence="1 2">
    <name type="scientific">Shewanella aestuarii</name>
    <dbReference type="NCBI Taxonomy" id="1028752"/>
    <lineage>
        <taxon>Bacteria</taxon>
        <taxon>Pseudomonadati</taxon>
        <taxon>Pseudomonadota</taxon>
        <taxon>Gammaproteobacteria</taxon>
        <taxon>Alteromonadales</taxon>
        <taxon>Shewanellaceae</taxon>
        <taxon>Shewanella</taxon>
    </lineage>
</organism>
<evidence type="ECO:0000313" key="1">
    <source>
        <dbReference type="EMBL" id="QIR14436.1"/>
    </source>
</evidence>
<dbReference type="AlphaFoldDB" id="A0A6G9QIV7"/>
<keyword evidence="2" id="KW-1185">Reference proteome</keyword>
<reference evidence="1 2" key="1">
    <citation type="submission" date="2020-03" db="EMBL/GenBank/DDBJ databases">
        <title>Complete genome sequence of Shewanella sp.</title>
        <authorList>
            <person name="Kim Y.-S."/>
            <person name="Kim S.-J."/>
            <person name="Jung H.-K."/>
            <person name="Kim K.-H."/>
        </authorList>
    </citation>
    <scope>NUCLEOTIDE SEQUENCE [LARGE SCALE GENOMIC DNA]</scope>
    <source>
        <strain evidence="1 2">PN3F2</strain>
    </source>
</reference>
<gene>
    <name evidence="1" type="ORF">HBH39_08045</name>
</gene>
<name>A0A6G9QIV7_9GAMM</name>
<dbReference type="RefSeq" id="WP_167677193.1">
    <property type="nucleotide sequence ID" value="NZ_CP050313.1"/>
</dbReference>
<dbReference type="KEGG" id="saes:HBH39_08045"/>
<dbReference type="EMBL" id="CP050313">
    <property type="protein sequence ID" value="QIR14436.1"/>
    <property type="molecule type" value="Genomic_DNA"/>
</dbReference>
<dbReference type="Pfam" id="PF11197">
    <property type="entry name" value="DUF2835"/>
    <property type="match status" value="1"/>
</dbReference>
<protein>
    <submittedName>
        <fullName evidence="1">DUF2835 domain-containing protein</fullName>
    </submittedName>
</protein>